<dbReference type="EMBL" id="JAQQFN010000011">
    <property type="protein sequence ID" value="MFL9884626.1"/>
    <property type="molecule type" value="Genomic_DNA"/>
</dbReference>
<evidence type="ECO:0000256" key="4">
    <source>
        <dbReference type="ARBA" id="ARBA00022519"/>
    </source>
</evidence>
<keyword evidence="12" id="KW-0829">Tyrosine-protein kinase</keyword>
<accession>A0ABW8ZR47</accession>
<evidence type="ECO:0000259" key="18">
    <source>
        <dbReference type="Pfam" id="PF13807"/>
    </source>
</evidence>
<dbReference type="PANTHER" id="PTHR32309">
    <property type="entry name" value="TYROSINE-PROTEIN KINASE"/>
    <property type="match status" value="1"/>
</dbReference>
<dbReference type="InterPro" id="IPR025669">
    <property type="entry name" value="AAA_dom"/>
</dbReference>
<evidence type="ECO:0000259" key="17">
    <source>
        <dbReference type="Pfam" id="PF13614"/>
    </source>
</evidence>
<comment type="similarity">
    <text evidence="2">Belongs to the etk/wzc family.</text>
</comment>
<evidence type="ECO:0000256" key="5">
    <source>
        <dbReference type="ARBA" id="ARBA00022679"/>
    </source>
</evidence>
<keyword evidence="8" id="KW-0418">Kinase</keyword>
<protein>
    <submittedName>
        <fullName evidence="19">Polysaccharide biosynthesis tyrosine autokinase</fullName>
        <ecNumber evidence="19">2.7.10.2</ecNumber>
    </submittedName>
</protein>
<evidence type="ECO:0000256" key="12">
    <source>
        <dbReference type="ARBA" id="ARBA00023137"/>
    </source>
</evidence>
<dbReference type="Proteomes" id="UP001629249">
    <property type="component" value="Unassembled WGS sequence"/>
</dbReference>
<dbReference type="Pfam" id="PF23607">
    <property type="entry name" value="WZC_N"/>
    <property type="match status" value="1"/>
</dbReference>
<dbReference type="InterPro" id="IPR003856">
    <property type="entry name" value="LPS_length_determ_N"/>
</dbReference>
<evidence type="ECO:0000256" key="6">
    <source>
        <dbReference type="ARBA" id="ARBA00022692"/>
    </source>
</evidence>
<sequence>MNTIFSGRQLPSLAVDEIRLADALTLLVEGKRLILILTAAMTLLGIGYAFLAPPVYRADALVQVADSTGIGNDGLAAVASMFDNKATDDAEMELIGSRLVVGSTVRDLHLDIEVKPKYFPVVGRILASHADPKTVAPAEFGLTSYAWGGERIAVSRLDVPRKLLNKKFFLIAGGEKTVSLMDDSGKEIIRGKVGQPLSGDTEYGRVFLFVQELRARAGTQFMLRRFSTNETTDKLQDLLQITEKSKDSGVITVSLDGDDGEKVANVVNAVAQRYVNQNIDRKSAEAERALQFLDGQLPALRHELDQAEDRYSQFRNKNGTVDLSEESQLLLRSIEADSATTLELRQQRAQLAGRFSPSHPAIAAVDSQLAELQRHQEQLNQRVSRLPDLEQTALRLMRDVRVDTALYMNLMNNAQELKVAKASQIGNVRIVDSAEPAESPVKPKKAVVIAVAFVFGLALGIATVVVRKSLFGGVENSQQIEDAFGIPVYAVVPRSGSQLRMTTLIRSSAPGMHVLAHQFPHDIAIEGMRSLRTALQFELVGAENNVLMVTGPAPDVGKSFVSVNLAAVLAMSGMRVLLIDADLRRGDVHGYFGVSRQPGLSNVISGSDFDSAVVRNILPNLDVIPSGSIVPNPSEMLLSARLTELMARVKKEYDLVILDTPPVLAVTDSALLGPHAGTSMLVLRHGCHPVSEIRESVKRLSNSGVSLKGMLLTDVPPRRIGNGSYTNSYYSYESSSS</sequence>
<evidence type="ECO:0000256" key="8">
    <source>
        <dbReference type="ARBA" id="ARBA00022777"/>
    </source>
</evidence>
<dbReference type="GO" id="GO:0004715">
    <property type="term" value="F:non-membrane spanning protein tyrosine kinase activity"/>
    <property type="evidence" value="ECO:0007669"/>
    <property type="project" value="UniProtKB-EC"/>
</dbReference>
<comment type="catalytic activity">
    <reaction evidence="13">
        <text>L-tyrosyl-[protein] + ATP = O-phospho-L-tyrosyl-[protein] + ADP + H(+)</text>
        <dbReference type="Rhea" id="RHEA:10596"/>
        <dbReference type="Rhea" id="RHEA-COMP:10136"/>
        <dbReference type="Rhea" id="RHEA-COMP:20101"/>
        <dbReference type="ChEBI" id="CHEBI:15378"/>
        <dbReference type="ChEBI" id="CHEBI:30616"/>
        <dbReference type="ChEBI" id="CHEBI:46858"/>
        <dbReference type="ChEBI" id="CHEBI:61978"/>
        <dbReference type="ChEBI" id="CHEBI:456216"/>
    </reaction>
</comment>
<dbReference type="Gene3D" id="3.40.50.300">
    <property type="entry name" value="P-loop containing nucleotide triphosphate hydrolases"/>
    <property type="match status" value="1"/>
</dbReference>
<evidence type="ECO:0000313" key="19">
    <source>
        <dbReference type="EMBL" id="MFL9884626.1"/>
    </source>
</evidence>
<keyword evidence="9" id="KW-0067">ATP-binding</keyword>
<dbReference type="InterPro" id="IPR050445">
    <property type="entry name" value="Bact_polysacc_biosynth/exp"/>
</dbReference>
<dbReference type="NCBIfam" id="TIGR01007">
    <property type="entry name" value="eps_fam"/>
    <property type="match status" value="1"/>
</dbReference>
<organism evidence="19 20">
    <name type="scientific">Paraburkholderia agricolaris</name>
    <dbReference type="NCBI Taxonomy" id="2152888"/>
    <lineage>
        <taxon>Bacteria</taxon>
        <taxon>Pseudomonadati</taxon>
        <taxon>Pseudomonadota</taxon>
        <taxon>Betaproteobacteria</taxon>
        <taxon>Burkholderiales</taxon>
        <taxon>Burkholderiaceae</taxon>
        <taxon>Paraburkholderia</taxon>
    </lineage>
</organism>
<keyword evidence="10 15" id="KW-1133">Transmembrane helix</keyword>
<evidence type="ECO:0000313" key="20">
    <source>
        <dbReference type="Proteomes" id="UP001629249"/>
    </source>
</evidence>
<keyword evidence="4" id="KW-0997">Cell inner membrane</keyword>
<feature type="domain" description="Polysaccharide chain length determinant N-terminal" evidence="16">
    <location>
        <begin position="16"/>
        <end position="108"/>
    </location>
</feature>
<evidence type="ECO:0000256" key="2">
    <source>
        <dbReference type="ARBA" id="ARBA00008883"/>
    </source>
</evidence>
<dbReference type="InterPro" id="IPR005702">
    <property type="entry name" value="Wzc-like_C"/>
</dbReference>
<reference evidence="19 20" key="1">
    <citation type="journal article" date="2024" name="Chem. Sci.">
        <title>Discovery of megapolipeptins by genome mining of a Burkholderiales bacteria collection.</title>
        <authorList>
            <person name="Paulo B.S."/>
            <person name="Recchia M.J.J."/>
            <person name="Lee S."/>
            <person name="Fergusson C.H."/>
            <person name="Romanowski S.B."/>
            <person name="Hernandez A."/>
            <person name="Krull N."/>
            <person name="Liu D.Y."/>
            <person name="Cavanagh H."/>
            <person name="Bos A."/>
            <person name="Gray C.A."/>
            <person name="Murphy B.T."/>
            <person name="Linington R.G."/>
            <person name="Eustaquio A.S."/>
        </authorList>
    </citation>
    <scope>NUCLEOTIDE SEQUENCE [LARGE SCALE GENOMIC DNA]</scope>
    <source>
        <strain evidence="19 20">RL16-012-BIC-B</strain>
    </source>
</reference>
<feature type="coiled-coil region" evidence="14">
    <location>
        <begin position="290"/>
        <end position="317"/>
    </location>
</feature>
<dbReference type="InterPro" id="IPR032807">
    <property type="entry name" value="GNVR"/>
</dbReference>
<evidence type="ECO:0000256" key="14">
    <source>
        <dbReference type="SAM" id="Coils"/>
    </source>
</evidence>
<comment type="subcellular location">
    <subcellularLocation>
        <location evidence="1">Cell inner membrane</location>
        <topology evidence="1">Multi-pass membrane protein</topology>
    </subcellularLocation>
</comment>
<dbReference type="Pfam" id="PF13807">
    <property type="entry name" value="GNVR"/>
    <property type="match status" value="1"/>
</dbReference>
<dbReference type="RefSeq" id="WP_408334022.1">
    <property type="nucleotide sequence ID" value="NZ_JAQQFH010000041.1"/>
</dbReference>
<dbReference type="EC" id="2.7.10.2" evidence="19"/>
<keyword evidence="20" id="KW-1185">Reference proteome</keyword>
<evidence type="ECO:0000256" key="15">
    <source>
        <dbReference type="SAM" id="Phobius"/>
    </source>
</evidence>
<proteinExistence type="inferred from homology"/>
<evidence type="ECO:0000256" key="1">
    <source>
        <dbReference type="ARBA" id="ARBA00004429"/>
    </source>
</evidence>
<dbReference type="Pfam" id="PF02706">
    <property type="entry name" value="Wzz"/>
    <property type="match status" value="1"/>
</dbReference>
<feature type="domain" description="AAA" evidence="17">
    <location>
        <begin position="556"/>
        <end position="668"/>
    </location>
</feature>
<feature type="domain" description="Tyrosine-protein kinase G-rich" evidence="18">
    <location>
        <begin position="388"/>
        <end position="468"/>
    </location>
</feature>
<evidence type="ECO:0000256" key="9">
    <source>
        <dbReference type="ARBA" id="ARBA00022840"/>
    </source>
</evidence>
<keyword evidence="3" id="KW-1003">Cell membrane</keyword>
<evidence type="ECO:0000256" key="3">
    <source>
        <dbReference type="ARBA" id="ARBA00022475"/>
    </source>
</evidence>
<keyword evidence="14" id="KW-0175">Coiled coil</keyword>
<dbReference type="InterPro" id="IPR027417">
    <property type="entry name" value="P-loop_NTPase"/>
</dbReference>
<evidence type="ECO:0000256" key="10">
    <source>
        <dbReference type="ARBA" id="ARBA00022989"/>
    </source>
</evidence>
<comment type="caution">
    <text evidence="19">The sequence shown here is derived from an EMBL/GenBank/DDBJ whole genome shotgun (WGS) entry which is preliminary data.</text>
</comment>
<evidence type="ECO:0000256" key="7">
    <source>
        <dbReference type="ARBA" id="ARBA00022741"/>
    </source>
</evidence>
<dbReference type="CDD" id="cd05387">
    <property type="entry name" value="BY-kinase"/>
    <property type="match status" value="1"/>
</dbReference>
<gene>
    <name evidence="19" type="ORF">PQR66_16405</name>
</gene>
<dbReference type="PANTHER" id="PTHR32309:SF32">
    <property type="entry name" value="TYROSINE-PROTEIN KINASE ETK-RELATED"/>
    <property type="match status" value="1"/>
</dbReference>
<evidence type="ECO:0000256" key="13">
    <source>
        <dbReference type="ARBA" id="ARBA00053015"/>
    </source>
</evidence>
<dbReference type="SUPFAM" id="SSF52540">
    <property type="entry name" value="P-loop containing nucleoside triphosphate hydrolases"/>
    <property type="match status" value="1"/>
</dbReference>
<keyword evidence="5 19" id="KW-0808">Transferase</keyword>
<dbReference type="Pfam" id="PF13614">
    <property type="entry name" value="AAA_31"/>
    <property type="match status" value="1"/>
</dbReference>
<name>A0ABW8ZR47_9BURK</name>
<keyword evidence="11 15" id="KW-0472">Membrane</keyword>
<evidence type="ECO:0000256" key="11">
    <source>
        <dbReference type="ARBA" id="ARBA00023136"/>
    </source>
</evidence>
<evidence type="ECO:0000259" key="16">
    <source>
        <dbReference type="Pfam" id="PF02706"/>
    </source>
</evidence>
<feature type="transmembrane region" description="Helical" evidence="15">
    <location>
        <begin position="33"/>
        <end position="51"/>
    </location>
</feature>
<keyword evidence="6 15" id="KW-0812">Transmembrane</keyword>
<keyword evidence="7" id="KW-0547">Nucleotide-binding</keyword>